<gene>
    <name evidence="2" type="ORF">CWB73_22210</name>
</gene>
<dbReference type="Proteomes" id="UP000307362">
    <property type="component" value="Unassembled WGS sequence"/>
</dbReference>
<comment type="caution">
    <text evidence="2">The sequence shown here is derived from an EMBL/GenBank/DDBJ whole genome shotgun (WGS) entry which is preliminary data.</text>
</comment>
<feature type="non-terminal residue" evidence="2">
    <location>
        <position position="1"/>
    </location>
</feature>
<accession>A0A5S3YKC7</accession>
<dbReference type="PANTHER" id="PTHR36536:SF3">
    <property type="entry name" value="UPF0111 PROTEIN HI_1603"/>
    <property type="match status" value="1"/>
</dbReference>
<dbReference type="InterPro" id="IPR002727">
    <property type="entry name" value="DUF47"/>
</dbReference>
<protein>
    <submittedName>
        <fullName evidence="2">Phosphate transport regulator</fullName>
    </submittedName>
</protein>
<dbReference type="EMBL" id="PNCM01000443">
    <property type="protein sequence ID" value="TMP74359.1"/>
    <property type="molecule type" value="Genomic_DNA"/>
</dbReference>
<comment type="similarity">
    <text evidence="1">Belongs to the UPF0111 family.</text>
</comment>
<reference evidence="2 3" key="1">
    <citation type="submission" date="2017-12" db="EMBL/GenBank/DDBJ databases">
        <authorList>
            <person name="Paulsen S."/>
            <person name="Gram L.K."/>
        </authorList>
    </citation>
    <scope>NUCLEOTIDE SEQUENCE [LARGE SCALE GENOMIC DNA]</scope>
    <source>
        <strain evidence="2 3">S1189</strain>
    </source>
</reference>
<evidence type="ECO:0000313" key="3">
    <source>
        <dbReference type="Proteomes" id="UP000307362"/>
    </source>
</evidence>
<dbReference type="RefSeq" id="WP_138569401.1">
    <property type="nucleotide sequence ID" value="NZ_PNCM01000443.1"/>
</dbReference>
<dbReference type="AlphaFoldDB" id="A0A5S3YKC7"/>
<dbReference type="Pfam" id="PF01865">
    <property type="entry name" value="PhoU_div"/>
    <property type="match status" value="1"/>
</dbReference>
<organism evidence="2 3">
    <name type="scientific">Pseudoalteromonas phenolica</name>
    <dbReference type="NCBI Taxonomy" id="161398"/>
    <lineage>
        <taxon>Bacteria</taxon>
        <taxon>Pseudomonadati</taxon>
        <taxon>Pseudomonadota</taxon>
        <taxon>Gammaproteobacteria</taxon>
        <taxon>Alteromonadales</taxon>
        <taxon>Pseudoalteromonadaceae</taxon>
        <taxon>Pseudoalteromonas</taxon>
    </lineage>
</organism>
<proteinExistence type="inferred from homology"/>
<dbReference type="InterPro" id="IPR018445">
    <property type="entry name" value="Put_Phosphate_transp_reg"/>
</dbReference>
<dbReference type="OrthoDB" id="9799225at2"/>
<sequence>RQLRKVESELNPVDVMFLYKIIEWVGELADIAERVGSRLELMLAR</sequence>
<reference evidence="3" key="2">
    <citation type="submission" date="2019-06" db="EMBL/GenBank/DDBJ databases">
        <title>Co-occurence of chitin degradation, pigmentation and bioactivity in marine Pseudoalteromonas.</title>
        <authorList>
            <person name="Sonnenschein E.C."/>
            <person name="Bech P.K."/>
        </authorList>
    </citation>
    <scope>NUCLEOTIDE SEQUENCE [LARGE SCALE GENOMIC DNA]</scope>
    <source>
        <strain evidence="3">S1189</strain>
    </source>
</reference>
<dbReference type="PANTHER" id="PTHR36536">
    <property type="entry name" value="UPF0111 PROTEIN HI_1603"/>
    <property type="match status" value="1"/>
</dbReference>
<dbReference type="Gene3D" id="1.20.58.220">
    <property type="entry name" value="Phosphate transport system protein phou homolog 2, domain 2"/>
    <property type="match status" value="1"/>
</dbReference>
<name>A0A5S3YKC7_9GAMM</name>
<evidence type="ECO:0000256" key="1">
    <source>
        <dbReference type="ARBA" id="ARBA00008591"/>
    </source>
</evidence>
<dbReference type="InterPro" id="IPR038078">
    <property type="entry name" value="PhoU-like_sf"/>
</dbReference>
<evidence type="ECO:0000313" key="2">
    <source>
        <dbReference type="EMBL" id="TMP74359.1"/>
    </source>
</evidence>